<evidence type="ECO:0000256" key="2">
    <source>
        <dbReference type="ARBA" id="ARBA00022741"/>
    </source>
</evidence>
<dbReference type="PANTHER" id="PTHR43289">
    <property type="entry name" value="MITOGEN-ACTIVATED PROTEIN KINASE KINASE KINASE 20-RELATED"/>
    <property type="match status" value="1"/>
</dbReference>
<dbReference type="RefSeq" id="WP_055466458.1">
    <property type="nucleotide sequence ID" value="NZ_LKHS01000011.1"/>
</dbReference>
<dbReference type="CDD" id="cd14014">
    <property type="entry name" value="STKc_PknB_like"/>
    <property type="match status" value="1"/>
</dbReference>
<keyword evidence="1" id="KW-0808">Transferase</keyword>
<keyword evidence="7" id="KW-1185">Reference proteome</keyword>
<sequence>MCSTDSPTQFFYDWLDLTDAEQTAALGQLRQQKPALHAQVLPLIHQLQTTQLPHVFTEHANDWVQDHYDYSGQVIDKYRLHQEIGRGGLGLVYSATRDDNTYEQQLAIKLIQPHIVHHLDQRALFTEAQILARLNHPGIAKVYDGGLFRDQVYIVMERIEGQTLDAYLQQQTLSVQEKLKLFIQVCQAVEHAHDHHILHADLKPENILIDAAHQPKLIDFNLTQKLKQNTLPNEDSSLLAFSDQYASPEQKQGDYLTQQSDVYSLGKILQCLFPTRRANSDLQHVVEKAIAPQAEQRYLSVGDLRHDLEHILALRPISLKQHQPVYILRRLIQRRPFYCLLVSLLLASGASFTYAVVDKNHQLSQEKKISENMLFELTQLLFHSKDSHDQPLTIEAMLAITRLRVLSNPDLPQHIKQKMLLALITPLPTPPDDTALADSTATTKP</sequence>
<dbReference type="PROSITE" id="PS00108">
    <property type="entry name" value="PROTEIN_KINASE_ST"/>
    <property type="match status" value="1"/>
</dbReference>
<evidence type="ECO:0000256" key="1">
    <source>
        <dbReference type="ARBA" id="ARBA00022679"/>
    </source>
</evidence>
<proteinExistence type="predicted"/>
<reference evidence="6 7" key="1">
    <citation type="submission" date="2015-08" db="EMBL/GenBank/DDBJ databases">
        <title>Antibacterial properties of a collection of Vibrionaceae strains.</title>
        <authorList>
            <person name="Giubergia S."/>
        </authorList>
    </citation>
    <scope>NUCLEOTIDE SEQUENCE [LARGE SCALE GENOMIC DNA]</scope>
    <source>
        <strain evidence="6 7">S0821</strain>
    </source>
</reference>
<evidence type="ECO:0000256" key="4">
    <source>
        <dbReference type="ARBA" id="ARBA00022840"/>
    </source>
</evidence>
<dbReference type="Proteomes" id="UP000051221">
    <property type="component" value="Unassembled WGS sequence"/>
</dbReference>
<dbReference type="Gene3D" id="3.30.200.20">
    <property type="entry name" value="Phosphorylase Kinase, domain 1"/>
    <property type="match status" value="1"/>
</dbReference>
<protein>
    <submittedName>
        <fullName evidence="6">Serine/threonine protein kinase</fullName>
    </submittedName>
</protein>
<comment type="caution">
    <text evidence="6">The sequence shown here is derived from an EMBL/GenBank/DDBJ whole genome shotgun (WGS) entry which is preliminary data.</text>
</comment>
<keyword evidence="3 6" id="KW-0418">Kinase</keyword>
<dbReference type="PROSITE" id="PS50011">
    <property type="entry name" value="PROTEIN_KINASE_DOM"/>
    <property type="match status" value="1"/>
</dbReference>
<dbReference type="InParanoid" id="A0A0Q2SCW7"/>
<dbReference type="InterPro" id="IPR008271">
    <property type="entry name" value="Ser/Thr_kinase_AS"/>
</dbReference>
<dbReference type="GO" id="GO:0005524">
    <property type="term" value="F:ATP binding"/>
    <property type="evidence" value="ECO:0007669"/>
    <property type="project" value="UniProtKB-KW"/>
</dbReference>
<dbReference type="Gene3D" id="1.10.510.10">
    <property type="entry name" value="Transferase(Phosphotransferase) domain 1"/>
    <property type="match status" value="1"/>
</dbReference>
<dbReference type="PANTHER" id="PTHR43289:SF34">
    <property type="entry name" value="SERINE_THREONINE-PROTEIN KINASE YBDM-RELATED"/>
    <property type="match status" value="1"/>
</dbReference>
<dbReference type="InterPro" id="IPR011009">
    <property type="entry name" value="Kinase-like_dom_sf"/>
</dbReference>
<evidence type="ECO:0000313" key="7">
    <source>
        <dbReference type="Proteomes" id="UP000051221"/>
    </source>
</evidence>
<dbReference type="AlphaFoldDB" id="A0A0Q2SCW7"/>
<evidence type="ECO:0000256" key="3">
    <source>
        <dbReference type="ARBA" id="ARBA00022777"/>
    </source>
</evidence>
<organism evidence="6 7">
    <name type="scientific">Vibrio furnissii</name>
    <dbReference type="NCBI Taxonomy" id="29494"/>
    <lineage>
        <taxon>Bacteria</taxon>
        <taxon>Pseudomonadati</taxon>
        <taxon>Pseudomonadota</taxon>
        <taxon>Gammaproteobacteria</taxon>
        <taxon>Vibrionales</taxon>
        <taxon>Vibrionaceae</taxon>
        <taxon>Vibrio</taxon>
    </lineage>
</organism>
<feature type="domain" description="Protein kinase" evidence="5">
    <location>
        <begin position="78"/>
        <end position="338"/>
    </location>
</feature>
<evidence type="ECO:0000313" key="6">
    <source>
        <dbReference type="EMBL" id="KQH85275.1"/>
    </source>
</evidence>
<keyword evidence="6" id="KW-0723">Serine/threonine-protein kinase</keyword>
<keyword evidence="2" id="KW-0547">Nucleotide-binding</keyword>
<name>A0A0Q2SCW7_VIBFU</name>
<evidence type="ECO:0000259" key="5">
    <source>
        <dbReference type="PROSITE" id="PS50011"/>
    </source>
</evidence>
<dbReference type="SMART" id="SM00220">
    <property type="entry name" value="S_TKc"/>
    <property type="match status" value="1"/>
</dbReference>
<dbReference type="SUPFAM" id="SSF56112">
    <property type="entry name" value="Protein kinase-like (PK-like)"/>
    <property type="match status" value="1"/>
</dbReference>
<dbReference type="GO" id="GO:0004674">
    <property type="term" value="F:protein serine/threonine kinase activity"/>
    <property type="evidence" value="ECO:0007669"/>
    <property type="project" value="UniProtKB-KW"/>
</dbReference>
<dbReference type="Pfam" id="PF00069">
    <property type="entry name" value="Pkinase"/>
    <property type="match status" value="1"/>
</dbReference>
<gene>
    <name evidence="6" type="ORF">AMR76_14345</name>
</gene>
<dbReference type="InterPro" id="IPR000719">
    <property type="entry name" value="Prot_kinase_dom"/>
</dbReference>
<keyword evidence="4" id="KW-0067">ATP-binding</keyword>
<dbReference type="EMBL" id="LKHS01000011">
    <property type="protein sequence ID" value="KQH85275.1"/>
    <property type="molecule type" value="Genomic_DNA"/>
</dbReference>
<accession>A0A0Q2SCW7</accession>